<accession>A0AA38I5Z4</accession>
<feature type="transmembrane region" description="Helical" evidence="10">
    <location>
        <begin position="35"/>
        <end position="62"/>
    </location>
</feature>
<evidence type="ECO:0000256" key="2">
    <source>
        <dbReference type="ARBA" id="ARBA00022475"/>
    </source>
</evidence>
<keyword evidence="6 10" id="KW-1133">Transmembrane helix</keyword>
<proteinExistence type="inferred from homology"/>
<dbReference type="GO" id="GO:0004984">
    <property type="term" value="F:olfactory receptor activity"/>
    <property type="evidence" value="ECO:0007669"/>
    <property type="project" value="InterPro"/>
</dbReference>
<feature type="transmembrane region" description="Helical" evidence="10">
    <location>
        <begin position="173"/>
        <end position="195"/>
    </location>
</feature>
<evidence type="ECO:0000256" key="4">
    <source>
        <dbReference type="ARBA" id="ARBA00022692"/>
    </source>
</evidence>
<protein>
    <recommendedName>
        <fullName evidence="10">Odorant receptor</fullName>
    </recommendedName>
</protein>
<evidence type="ECO:0000256" key="6">
    <source>
        <dbReference type="ARBA" id="ARBA00022989"/>
    </source>
</evidence>
<keyword evidence="8 10" id="KW-0675">Receptor</keyword>
<evidence type="ECO:0000313" key="12">
    <source>
        <dbReference type="Proteomes" id="UP001168821"/>
    </source>
</evidence>
<evidence type="ECO:0000313" key="11">
    <source>
        <dbReference type="EMBL" id="KAJ3648701.1"/>
    </source>
</evidence>
<evidence type="ECO:0000256" key="1">
    <source>
        <dbReference type="ARBA" id="ARBA00004651"/>
    </source>
</evidence>
<dbReference type="EMBL" id="JALNTZ010000006">
    <property type="protein sequence ID" value="KAJ3648701.1"/>
    <property type="molecule type" value="Genomic_DNA"/>
</dbReference>
<evidence type="ECO:0000256" key="7">
    <source>
        <dbReference type="ARBA" id="ARBA00023136"/>
    </source>
</evidence>
<keyword evidence="5 10" id="KW-0552">Olfaction</keyword>
<name>A0AA38I5Z4_9CUCU</name>
<evidence type="ECO:0000256" key="8">
    <source>
        <dbReference type="ARBA" id="ARBA00023170"/>
    </source>
</evidence>
<keyword evidence="7 10" id="KW-0472">Membrane</keyword>
<organism evidence="11 12">
    <name type="scientific">Zophobas morio</name>
    <dbReference type="NCBI Taxonomy" id="2755281"/>
    <lineage>
        <taxon>Eukaryota</taxon>
        <taxon>Metazoa</taxon>
        <taxon>Ecdysozoa</taxon>
        <taxon>Arthropoda</taxon>
        <taxon>Hexapoda</taxon>
        <taxon>Insecta</taxon>
        <taxon>Pterygota</taxon>
        <taxon>Neoptera</taxon>
        <taxon>Endopterygota</taxon>
        <taxon>Coleoptera</taxon>
        <taxon>Polyphaga</taxon>
        <taxon>Cucujiformia</taxon>
        <taxon>Tenebrionidae</taxon>
        <taxon>Zophobas</taxon>
    </lineage>
</organism>
<dbReference type="Proteomes" id="UP001168821">
    <property type="component" value="Unassembled WGS sequence"/>
</dbReference>
<feature type="transmembrane region" description="Helical" evidence="10">
    <location>
        <begin position="286"/>
        <end position="306"/>
    </location>
</feature>
<feature type="transmembrane region" description="Helical" evidence="10">
    <location>
        <begin position="253"/>
        <end position="274"/>
    </location>
</feature>
<keyword evidence="2" id="KW-1003">Cell membrane</keyword>
<dbReference type="GO" id="GO:0007165">
    <property type="term" value="P:signal transduction"/>
    <property type="evidence" value="ECO:0007669"/>
    <property type="project" value="UniProtKB-KW"/>
</dbReference>
<keyword evidence="4 10" id="KW-0812">Transmembrane</keyword>
<sequence length="384" mass="44987">MEHFDWTFTIRTNIFVLRMLGLWPKHSDKYEFNLYLLYALVVVCFFAVLHTLTQAINVFFIFNNFDALMRTTYILLTLLLDLLKICFFTQNIQTVKQLLETLDRKSFQPRTVKQKLLIEKDLNLWTQMYWMLTWCCIGALMFWAIFPILDGSYREGRLPFIAWYPFDFGETPLYQITYVYQILGISVLAMSTINIDTLMAATNLFAGAQFDILCDNLKNLKLGEDDSKCKEKLKMCFQHHREILSFGKSTNKFLNWIVFFQFFASAVSIGLIMFELTVIAPFSSEFYSAISYGGSIIVQAFMYCWYGNELMLKSGNLAYAIFEAEWPVANIEVKKLLIFFMLRSQNEFTISSFNLFHLSIDTFMKILKTAWSYFALVQSVNIQH</sequence>
<evidence type="ECO:0000256" key="3">
    <source>
        <dbReference type="ARBA" id="ARBA00022606"/>
    </source>
</evidence>
<feature type="transmembrane region" description="Helical" evidence="10">
    <location>
        <begin position="68"/>
        <end position="87"/>
    </location>
</feature>
<comment type="caution">
    <text evidence="10">Lacks conserved residue(s) required for the propagation of feature annotation.</text>
</comment>
<evidence type="ECO:0000256" key="10">
    <source>
        <dbReference type="RuleBase" id="RU351113"/>
    </source>
</evidence>
<dbReference type="PANTHER" id="PTHR21137">
    <property type="entry name" value="ODORANT RECEPTOR"/>
    <property type="match status" value="1"/>
</dbReference>
<dbReference type="InterPro" id="IPR004117">
    <property type="entry name" value="7tm6_olfct_rcpt"/>
</dbReference>
<keyword evidence="12" id="KW-1185">Reference proteome</keyword>
<dbReference type="PANTHER" id="PTHR21137:SF35">
    <property type="entry name" value="ODORANT RECEPTOR 19A-RELATED"/>
    <property type="match status" value="1"/>
</dbReference>
<evidence type="ECO:0000256" key="9">
    <source>
        <dbReference type="ARBA" id="ARBA00023224"/>
    </source>
</evidence>
<comment type="similarity">
    <text evidence="10">Belongs to the insect chemoreceptor superfamily. Heteromeric odorant receptor channel (TC 1.A.69) family.</text>
</comment>
<dbReference type="GO" id="GO:0005886">
    <property type="term" value="C:plasma membrane"/>
    <property type="evidence" value="ECO:0007669"/>
    <property type="project" value="UniProtKB-SubCell"/>
</dbReference>
<feature type="transmembrane region" description="Helical" evidence="10">
    <location>
        <begin position="129"/>
        <end position="149"/>
    </location>
</feature>
<dbReference type="AlphaFoldDB" id="A0AA38I5Z4"/>
<keyword evidence="3 10" id="KW-0716">Sensory transduction</keyword>
<evidence type="ECO:0000256" key="5">
    <source>
        <dbReference type="ARBA" id="ARBA00022725"/>
    </source>
</evidence>
<comment type="caution">
    <text evidence="11">The sequence shown here is derived from an EMBL/GenBank/DDBJ whole genome shotgun (WGS) entry which is preliminary data.</text>
</comment>
<comment type="subcellular location">
    <subcellularLocation>
        <location evidence="1 10">Cell membrane</location>
        <topology evidence="1 10">Multi-pass membrane protein</topology>
    </subcellularLocation>
</comment>
<gene>
    <name evidence="11" type="ORF">Zmor_020484</name>
</gene>
<dbReference type="GO" id="GO:0005549">
    <property type="term" value="F:odorant binding"/>
    <property type="evidence" value="ECO:0007669"/>
    <property type="project" value="InterPro"/>
</dbReference>
<keyword evidence="9 10" id="KW-0807">Transducer</keyword>
<reference evidence="11" key="1">
    <citation type="journal article" date="2023" name="G3 (Bethesda)">
        <title>Whole genome assemblies of Zophobas morio and Tenebrio molitor.</title>
        <authorList>
            <person name="Kaur S."/>
            <person name="Stinson S.A."/>
            <person name="diCenzo G.C."/>
        </authorList>
    </citation>
    <scope>NUCLEOTIDE SEQUENCE</scope>
    <source>
        <strain evidence="11">QUZm001</strain>
    </source>
</reference>
<dbReference type="Pfam" id="PF02949">
    <property type="entry name" value="7tm_6"/>
    <property type="match status" value="1"/>
</dbReference>